<keyword evidence="2" id="KW-1185">Reference proteome</keyword>
<gene>
    <name evidence="1" type="ORF">O1Q98_19660</name>
</gene>
<dbReference type="EMBL" id="CP114280">
    <property type="protein sequence ID" value="WFN55748.1"/>
    <property type="molecule type" value="Genomic_DNA"/>
</dbReference>
<evidence type="ECO:0000313" key="1">
    <source>
        <dbReference type="EMBL" id="WFN55748.1"/>
    </source>
</evidence>
<dbReference type="Gene3D" id="1.10.620.20">
    <property type="entry name" value="Ribonucleotide Reductase, subunit A"/>
    <property type="match status" value="1"/>
</dbReference>
<protein>
    <submittedName>
        <fullName evidence="1">Uncharacterized protein</fullName>
    </submittedName>
</protein>
<accession>A0ABY8G717</accession>
<name>A0ABY8G717_9GAMM</name>
<dbReference type="SUPFAM" id="SSF47240">
    <property type="entry name" value="Ferritin-like"/>
    <property type="match status" value="1"/>
</dbReference>
<dbReference type="InterPro" id="IPR009078">
    <property type="entry name" value="Ferritin-like_SF"/>
</dbReference>
<dbReference type="InterPro" id="IPR012348">
    <property type="entry name" value="RNR-like"/>
</dbReference>
<organism evidence="1 2">
    <name type="scientific">Dickeya lacustris</name>
    <dbReference type="NCBI Taxonomy" id="2259638"/>
    <lineage>
        <taxon>Bacteria</taxon>
        <taxon>Pseudomonadati</taxon>
        <taxon>Pseudomonadota</taxon>
        <taxon>Gammaproteobacteria</taxon>
        <taxon>Enterobacterales</taxon>
        <taxon>Pectobacteriaceae</taxon>
        <taxon>Dickeya</taxon>
    </lineage>
</organism>
<dbReference type="Proteomes" id="UP001219630">
    <property type="component" value="Chromosome"/>
</dbReference>
<proteinExistence type="predicted"/>
<reference evidence="1 2" key="1">
    <citation type="submission" date="2022-12" db="EMBL/GenBank/DDBJ databases">
        <title>Complete genome sequencing of Dickeya lacustris type strain LMG30899.</title>
        <authorList>
            <person name="Dobhal S."/>
            <person name="Arizala D."/>
            <person name="Arif M."/>
        </authorList>
    </citation>
    <scope>NUCLEOTIDE SEQUENCE [LARGE SCALE GENOMIC DNA]</scope>
    <source>
        <strain evidence="1 2">LMG30899</strain>
    </source>
</reference>
<evidence type="ECO:0000313" key="2">
    <source>
        <dbReference type="Proteomes" id="UP001219630"/>
    </source>
</evidence>
<sequence length="309" mass="35116">MKRTENVMDAFKSINQYAHLNNLHPNRMSWADAATDQELAFLSWALVGQHEQQPKAIAYLYKELSQLAEVEMHVSSVMTRILCELQSDNPSVLAGDGLYHALSCFASEEVQHANSFYQYVRHLSGRDIKLRNNLHQQRIALYSDNDDPLVKLAALCATAYVGETVITVFERRLNVLDPMQHRLLTRLLHFHGLDEVRHIQCDHAIFDHIIPNFTAQQRTRMHQLVAETERLNTELASASAETVKSAFDIDYTEGNAAAATQLAMTLRFRHIVQSGELIRKVDDHMDEQTQALVVNFSKSSHIHSKGPFA</sequence>
<dbReference type="RefSeq" id="WP_240632684.1">
    <property type="nucleotide sequence ID" value="NZ_CP114280.1"/>
</dbReference>